<dbReference type="InterPro" id="IPR013783">
    <property type="entry name" value="Ig-like_fold"/>
</dbReference>
<evidence type="ECO:0000256" key="3">
    <source>
        <dbReference type="ARBA" id="ARBA00023295"/>
    </source>
</evidence>
<dbReference type="GO" id="GO:0004553">
    <property type="term" value="F:hydrolase activity, hydrolyzing O-glycosyl compounds"/>
    <property type="evidence" value="ECO:0007669"/>
    <property type="project" value="InterPro"/>
</dbReference>
<evidence type="ECO:0000259" key="5">
    <source>
        <dbReference type="Pfam" id="PF02836"/>
    </source>
</evidence>
<name>A0A1F7F8R4_UNCRA</name>
<dbReference type="Gene3D" id="2.60.120.260">
    <property type="entry name" value="Galactose-binding domain-like"/>
    <property type="match status" value="1"/>
</dbReference>
<gene>
    <name evidence="7" type="ORF">A2519_06440</name>
</gene>
<feature type="domain" description="Glycoside hydrolase family 2 immunoglobulin-like beta-sandwich" evidence="4">
    <location>
        <begin position="225"/>
        <end position="284"/>
    </location>
</feature>
<dbReference type="Pfam" id="PF00703">
    <property type="entry name" value="Glyco_hydro_2"/>
    <property type="match status" value="1"/>
</dbReference>
<proteinExistence type="inferred from homology"/>
<keyword evidence="3" id="KW-0326">Glycosidase</keyword>
<dbReference type="EMBL" id="MFYX01000099">
    <property type="protein sequence ID" value="OGK02978.1"/>
    <property type="molecule type" value="Genomic_DNA"/>
</dbReference>
<accession>A0A1F7F8R4</accession>
<dbReference type="SUPFAM" id="SSF49785">
    <property type="entry name" value="Galactose-binding domain-like"/>
    <property type="match status" value="1"/>
</dbReference>
<dbReference type="InterPro" id="IPR036156">
    <property type="entry name" value="Beta-gal/glucu_dom_sf"/>
</dbReference>
<evidence type="ECO:0000259" key="4">
    <source>
        <dbReference type="Pfam" id="PF00703"/>
    </source>
</evidence>
<comment type="similarity">
    <text evidence="1">Belongs to the glycosyl hydrolase 2 family.</text>
</comment>
<dbReference type="Pfam" id="PF02837">
    <property type="entry name" value="Glyco_hydro_2_N"/>
    <property type="match status" value="1"/>
</dbReference>
<dbReference type="Pfam" id="PF02836">
    <property type="entry name" value="Glyco_hydro_2_C"/>
    <property type="match status" value="1"/>
</dbReference>
<dbReference type="PANTHER" id="PTHR42732">
    <property type="entry name" value="BETA-GALACTOSIDASE"/>
    <property type="match status" value="1"/>
</dbReference>
<evidence type="ECO:0000256" key="1">
    <source>
        <dbReference type="ARBA" id="ARBA00007401"/>
    </source>
</evidence>
<comment type="caution">
    <text evidence="7">The sequence shown here is derived from an EMBL/GenBank/DDBJ whole genome shotgun (WGS) entry which is preliminary data.</text>
</comment>
<evidence type="ECO:0000313" key="7">
    <source>
        <dbReference type="EMBL" id="OGK02978.1"/>
    </source>
</evidence>
<sequence>MNNNHFLPRPEYPRPQFKRNDWINLNGQWTYSFDFGKSGIERGFAESRGFDGKITVPFCPESSLSGVGFKDFIEMMWYHRIIKVPHKWKGKTILLHFGAVDYESEVFIDGKSAGRHWGGTSSFCLDITHHVHPGKRHNLVVWVKDETRSNHQPCGKQSGAFKSNSCYYTRTTGIWQTVWLEAVSEYGLERDTQIIPDLDGEKLIILPRFLAVKQGHRFRVSVKNEDKTIAQAECSAFNGISCEVSIKNPKEWTPERPFLYDLFFEIIDGNGNVIDSVKSYAGMRKIHIEGNRIFLNNKPCYLRFVLDQGFYPDGIWTAPSDEALKKDIELSKNAGFNGARLHQKVFEERFHYWADKLGYLTWGESSSWGFDIKSPLGARNFLSEWREIVVRDRNHPSIITWTPFNETCDVGDGYQHYRAHIDAYKLTKDLDPTRPINDTSGYVHVKTDIWTVHHYEQDPKKLFKILKPDPKKGVFRRYPDKECDYGGQPYILDEFGGTKWIPENRKPFADNSWGIGDDLKTVKEFYDRLEGLVKTILGFTHICGFCYTQLTDVEQEENGIYNYDRSEKFNMKRIAGIFNTFKILKGA</sequence>
<evidence type="ECO:0000259" key="6">
    <source>
        <dbReference type="Pfam" id="PF02837"/>
    </source>
</evidence>
<feature type="domain" description="Glycoside hydrolase family 2 catalytic" evidence="5">
    <location>
        <begin position="287"/>
        <end position="495"/>
    </location>
</feature>
<dbReference type="Gene3D" id="3.20.20.80">
    <property type="entry name" value="Glycosidases"/>
    <property type="match status" value="1"/>
</dbReference>
<organism evidence="7 8">
    <name type="scientific">Candidatus Raymondbacteria bacterium RIFOXYD12_FULL_49_13</name>
    <dbReference type="NCBI Taxonomy" id="1817890"/>
    <lineage>
        <taxon>Bacteria</taxon>
        <taxon>Raymondiibacteriota</taxon>
    </lineage>
</organism>
<dbReference type="InterPro" id="IPR008979">
    <property type="entry name" value="Galactose-bd-like_sf"/>
</dbReference>
<feature type="domain" description="Glycosyl hydrolases family 2 sugar binding" evidence="6">
    <location>
        <begin position="76"/>
        <end position="143"/>
    </location>
</feature>
<dbReference type="InterPro" id="IPR006103">
    <property type="entry name" value="Glyco_hydro_2_cat"/>
</dbReference>
<protein>
    <submittedName>
        <fullName evidence="7">Beta-glucuronidase</fullName>
    </submittedName>
</protein>
<dbReference type="Gene3D" id="2.60.40.10">
    <property type="entry name" value="Immunoglobulins"/>
    <property type="match status" value="1"/>
</dbReference>
<dbReference type="InterPro" id="IPR006104">
    <property type="entry name" value="Glyco_hydro_2_N"/>
</dbReference>
<dbReference type="SUPFAM" id="SSF49303">
    <property type="entry name" value="beta-Galactosidase/glucuronidase domain"/>
    <property type="match status" value="1"/>
</dbReference>
<dbReference type="InterPro" id="IPR006102">
    <property type="entry name" value="Ig-like_GH2"/>
</dbReference>
<dbReference type="InterPro" id="IPR051913">
    <property type="entry name" value="GH2_Domain-Containing"/>
</dbReference>
<keyword evidence="2" id="KW-0378">Hydrolase</keyword>
<dbReference type="Proteomes" id="UP000179243">
    <property type="component" value="Unassembled WGS sequence"/>
</dbReference>
<dbReference type="PANTHER" id="PTHR42732:SF3">
    <property type="entry name" value="HYDROLASE"/>
    <property type="match status" value="1"/>
</dbReference>
<dbReference type="InterPro" id="IPR017853">
    <property type="entry name" value="GH"/>
</dbReference>
<evidence type="ECO:0000313" key="8">
    <source>
        <dbReference type="Proteomes" id="UP000179243"/>
    </source>
</evidence>
<dbReference type="GO" id="GO:0005975">
    <property type="term" value="P:carbohydrate metabolic process"/>
    <property type="evidence" value="ECO:0007669"/>
    <property type="project" value="InterPro"/>
</dbReference>
<evidence type="ECO:0000256" key="2">
    <source>
        <dbReference type="ARBA" id="ARBA00022801"/>
    </source>
</evidence>
<reference evidence="7 8" key="1">
    <citation type="journal article" date="2016" name="Nat. Commun.">
        <title>Thousands of microbial genomes shed light on interconnected biogeochemical processes in an aquifer system.</title>
        <authorList>
            <person name="Anantharaman K."/>
            <person name="Brown C.T."/>
            <person name="Hug L.A."/>
            <person name="Sharon I."/>
            <person name="Castelle C.J."/>
            <person name="Probst A.J."/>
            <person name="Thomas B.C."/>
            <person name="Singh A."/>
            <person name="Wilkins M.J."/>
            <person name="Karaoz U."/>
            <person name="Brodie E.L."/>
            <person name="Williams K.H."/>
            <person name="Hubbard S.S."/>
            <person name="Banfield J.F."/>
        </authorList>
    </citation>
    <scope>NUCLEOTIDE SEQUENCE [LARGE SCALE GENOMIC DNA]</scope>
</reference>
<dbReference type="AlphaFoldDB" id="A0A1F7F8R4"/>
<dbReference type="SUPFAM" id="SSF51445">
    <property type="entry name" value="(Trans)glycosidases"/>
    <property type="match status" value="1"/>
</dbReference>